<dbReference type="InterPro" id="IPR043128">
    <property type="entry name" value="Rev_trsase/Diguanyl_cyclase"/>
</dbReference>
<dbReference type="FunFam" id="3.30.70.270:FF:000001">
    <property type="entry name" value="Diguanylate cyclase domain protein"/>
    <property type="match status" value="1"/>
</dbReference>
<dbReference type="Gene3D" id="3.30.70.270">
    <property type="match status" value="1"/>
</dbReference>
<evidence type="ECO:0000259" key="5">
    <source>
        <dbReference type="PROSITE" id="PS50887"/>
    </source>
</evidence>
<dbReference type="CDD" id="cd01949">
    <property type="entry name" value="GGDEF"/>
    <property type="match status" value="1"/>
</dbReference>
<sequence>MINKAPKHPFRLWLQGLSLPDLLDVRGHSPDFSGSRAGYINTRIQPLALVLALLIPAWIPVDALFMPQGEFMVMAGLRVVAGTALLVLFFGCARNQLTLSQARFRLAVLMTAPLLLYAAARLVLNGDVAPGLILGYSFFPVLTVVMLTVFPLTLREAASFTLPVVLLYAALEVALGRSTDLQSMGGLWLLVLVTLVAIWSVMGQLLMLLRLYRQATRDPLTGLFNRRALTEQIELERARSRRHGRPLTVLLFDLDRFKRINDTHGHLLGDRVLQTFARVVEDNLRETDHFGRWGGEEFLAALPETGTEGAQTVAERVRQACEQATLPLANGQRLGFTTSIGVATLQPEESLDSLFNRVDEALYNAKAYGRNRVVEAEAPTRE</sequence>
<evidence type="ECO:0000313" key="7">
    <source>
        <dbReference type="Proteomes" id="UP000275461"/>
    </source>
</evidence>
<dbReference type="EMBL" id="RCDA01000002">
    <property type="protein sequence ID" value="RLK48581.1"/>
    <property type="molecule type" value="Genomic_DNA"/>
</dbReference>
<feature type="transmembrane region" description="Helical" evidence="4">
    <location>
        <begin position="157"/>
        <end position="175"/>
    </location>
</feature>
<comment type="caution">
    <text evidence="6">The sequence shown here is derived from an EMBL/GenBank/DDBJ whole genome shotgun (WGS) entry which is preliminary data.</text>
</comment>
<evidence type="ECO:0000256" key="3">
    <source>
        <dbReference type="ARBA" id="ARBA00034247"/>
    </source>
</evidence>
<dbReference type="NCBIfam" id="TIGR00254">
    <property type="entry name" value="GGDEF"/>
    <property type="match status" value="1"/>
</dbReference>
<accession>A0A498C8G0</accession>
<organism evidence="6 7">
    <name type="scientific">Alkalispirillum mobile</name>
    <dbReference type="NCBI Taxonomy" id="85925"/>
    <lineage>
        <taxon>Bacteria</taxon>
        <taxon>Pseudomonadati</taxon>
        <taxon>Pseudomonadota</taxon>
        <taxon>Gammaproteobacteria</taxon>
        <taxon>Chromatiales</taxon>
        <taxon>Ectothiorhodospiraceae</taxon>
        <taxon>Alkalispirillum</taxon>
    </lineage>
</organism>
<keyword evidence="4" id="KW-1133">Transmembrane helix</keyword>
<feature type="transmembrane region" description="Helical" evidence="4">
    <location>
        <begin position="187"/>
        <end position="209"/>
    </location>
</feature>
<dbReference type="EC" id="2.7.7.65" evidence="2"/>
<reference evidence="6 7" key="1">
    <citation type="submission" date="2018-10" db="EMBL/GenBank/DDBJ databases">
        <title>Genomic Encyclopedia of Type Strains, Phase IV (KMG-IV): sequencing the most valuable type-strain genomes for metagenomic binning, comparative biology and taxonomic classification.</title>
        <authorList>
            <person name="Goeker M."/>
        </authorList>
    </citation>
    <scope>NUCLEOTIDE SEQUENCE [LARGE SCALE GENOMIC DNA]</scope>
    <source>
        <strain evidence="6 7">DSM 12769</strain>
    </source>
</reference>
<proteinExistence type="predicted"/>
<dbReference type="OrthoDB" id="5296913at2"/>
<dbReference type="SMART" id="SM00267">
    <property type="entry name" value="GGDEF"/>
    <property type="match status" value="1"/>
</dbReference>
<evidence type="ECO:0000256" key="2">
    <source>
        <dbReference type="ARBA" id="ARBA00012528"/>
    </source>
</evidence>
<dbReference type="PANTHER" id="PTHR45138">
    <property type="entry name" value="REGULATORY COMPONENTS OF SENSORY TRANSDUCTION SYSTEM"/>
    <property type="match status" value="1"/>
</dbReference>
<keyword evidence="4" id="KW-0812">Transmembrane</keyword>
<gene>
    <name evidence="6" type="ORF">DFR31_1686</name>
</gene>
<dbReference type="GO" id="GO:0052621">
    <property type="term" value="F:diguanylate cyclase activity"/>
    <property type="evidence" value="ECO:0007669"/>
    <property type="project" value="UniProtKB-EC"/>
</dbReference>
<keyword evidence="4" id="KW-0472">Membrane</keyword>
<evidence type="ECO:0000313" key="6">
    <source>
        <dbReference type="EMBL" id="RLK48581.1"/>
    </source>
</evidence>
<dbReference type="Pfam" id="PF00990">
    <property type="entry name" value="GGDEF"/>
    <property type="match status" value="1"/>
</dbReference>
<feature type="transmembrane region" description="Helical" evidence="4">
    <location>
        <begin position="130"/>
        <end position="150"/>
    </location>
</feature>
<comment type="catalytic activity">
    <reaction evidence="3">
        <text>2 GTP = 3',3'-c-di-GMP + 2 diphosphate</text>
        <dbReference type="Rhea" id="RHEA:24898"/>
        <dbReference type="ChEBI" id="CHEBI:33019"/>
        <dbReference type="ChEBI" id="CHEBI:37565"/>
        <dbReference type="ChEBI" id="CHEBI:58805"/>
        <dbReference type="EC" id="2.7.7.65"/>
    </reaction>
</comment>
<dbReference type="InterPro" id="IPR029787">
    <property type="entry name" value="Nucleotide_cyclase"/>
</dbReference>
<comment type="cofactor">
    <cofactor evidence="1">
        <name>Mg(2+)</name>
        <dbReference type="ChEBI" id="CHEBI:18420"/>
    </cofactor>
</comment>
<feature type="domain" description="GGDEF" evidence="5">
    <location>
        <begin position="245"/>
        <end position="378"/>
    </location>
</feature>
<evidence type="ECO:0000256" key="4">
    <source>
        <dbReference type="SAM" id="Phobius"/>
    </source>
</evidence>
<feature type="transmembrane region" description="Helical" evidence="4">
    <location>
        <begin position="104"/>
        <end position="124"/>
    </location>
</feature>
<dbReference type="SUPFAM" id="SSF55073">
    <property type="entry name" value="Nucleotide cyclase"/>
    <property type="match status" value="1"/>
</dbReference>
<name>A0A498C8G0_9GAMM</name>
<dbReference type="RefSeq" id="WP_121442232.1">
    <property type="nucleotide sequence ID" value="NZ_RCDA01000002.1"/>
</dbReference>
<dbReference type="Proteomes" id="UP000275461">
    <property type="component" value="Unassembled WGS sequence"/>
</dbReference>
<dbReference type="PROSITE" id="PS50887">
    <property type="entry name" value="GGDEF"/>
    <property type="match status" value="1"/>
</dbReference>
<keyword evidence="7" id="KW-1185">Reference proteome</keyword>
<dbReference type="PANTHER" id="PTHR45138:SF9">
    <property type="entry name" value="DIGUANYLATE CYCLASE DGCM-RELATED"/>
    <property type="match status" value="1"/>
</dbReference>
<dbReference type="InterPro" id="IPR000160">
    <property type="entry name" value="GGDEF_dom"/>
</dbReference>
<feature type="transmembrane region" description="Helical" evidence="4">
    <location>
        <begin position="71"/>
        <end position="92"/>
    </location>
</feature>
<evidence type="ECO:0000256" key="1">
    <source>
        <dbReference type="ARBA" id="ARBA00001946"/>
    </source>
</evidence>
<dbReference type="AlphaFoldDB" id="A0A498C8G0"/>
<feature type="transmembrane region" description="Helical" evidence="4">
    <location>
        <begin position="46"/>
        <end position="65"/>
    </location>
</feature>
<protein>
    <recommendedName>
        <fullName evidence="2">diguanylate cyclase</fullName>
        <ecNumber evidence="2">2.7.7.65</ecNumber>
    </recommendedName>
</protein>
<dbReference type="InterPro" id="IPR050469">
    <property type="entry name" value="Diguanylate_Cyclase"/>
</dbReference>